<dbReference type="AlphaFoldDB" id="A0A485M9T6"/>
<keyword evidence="6" id="KW-0963">Cytoplasm</keyword>
<evidence type="ECO:0000256" key="10">
    <source>
        <dbReference type="ARBA" id="ARBA00022722"/>
    </source>
</evidence>
<gene>
    <name evidence="19" type="primary">rne</name>
    <name evidence="19" type="ORF">SCFA_600010</name>
</gene>
<keyword evidence="7" id="KW-0997">Cell inner membrane</keyword>
<evidence type="ECO:0000256" key="5">
    <source>
        <dbReference type="ARBA" id="ARBA00022475"/>
    </source>
</evidence>
<dbReference type="PANTHER" id="PTHR30001">
    <property type="entry name" value="RIBONUCLEASE"/>
    <property type="match status" value="1"/>
</dbReference>
<evidence type="ECO:0000256" key="9">
    <source>
        <dbReference type="ARBA" id="ARBA00022694"/>
    </source>
</evidence>
<comment type="similarity">
    <text evidence="3">Belongs to the RNase E/G family. RNase G subfamily.</text>
</comment>
<keyword evidence="8" id="KW-0698">rRNA processing</keyword>
<dbReference type="Pfam" id="PF10150">
    <property type="entry name" value="RNase_E_G"/>
    <property type="match status" value="1"/>
</dbReference>
<keyword evidence="10" id="KW-0540">Nuclease</keyword>
<evidence type="ECO:0000259" key="18">
    <source>
        <dbReference type="PROSITE" id="PS50126"/>
    </source>
</evidence>
<evidence type="ECO:0000256" key="15">
    <source>
        <dbReference type="ARBA" id="ARBA00022842"/>
    </source>
</evidence>
<accession>A0A485M9T6</accession>
<sequence>MKKMLINAFHPEEIRVAVVEDGILQQLYIESALKEQIRGNIYKGRISKVEKSLDAVFIDYGREKHGLLPLNDINWRFVPGVSEGKGSLALLRKGMEVPVQVNREEKNAKGALLTMNISIPGRYMVLLPRQDLAGISRKIEDEAKRKRLKDIISQLSPPPDMGLIVRTAGMDRTKADLQKDLSYLLRLWKSIEEGFAKAPCPSLIYREGDIIIRSIRDYFTSDISEILIDDEETCRRAVVFLKSVMPRHKNVIRQYRQSKPLFTKYDLEQQIQNIYSTKVKLPSGGTLVIEPTEAMVVIDVNSGQSTAGKDIENTALSTNLEATAEIARQLVLRDIGGLVVVDFIDMRARENMRKVEKSLKDALKNDRAHLVMGKISQFGILELSRERLSSTLLEKSYVNCPYCAGAGVVRSVESAALMALREIQLYLNRNKPAELKAELSPDVAMYLLNSQRKHLLRLEQDFSVKIEIAVNPDLKRDQVRIDNQNQGK</sequence>
<dbReference type="Gene3D" id="2.40.50.140">
    <property type="entry name" value="Nucleic acid-binding proteins"/>
    <property type="match status" value="1"/>
</dbReference>
<evidence type="ECO:0000256" key="16">
    <source>
        <dbReference type="ARBA" id="ARBA00022884"/>
    </source>
</evidence>
<evidence type="ECO:0000256" key="13">
    <source>
        <dbReference type="ARBA" id="ARBA00022759"/>
    </source>
</evidence>
<evidence type="ECO:0000313" key="19">
    <source>
        <dbReference type="EMBL" id="VFU17053.1"/>
    </source>
</evidence>
<feature type="domain" description="S1 motif" evidence="18">
    <location>
        <begin position="39"/>
        <end position="116"/>
    </location>
</feature>
<proteinExistence type="inferred from homology"/>
<evidence type="ECO:0000256" key="2">
    <source>
        <dbReference type="ARBA" id="ARBA00004496"/>
    </source>
</evidence>
<keyword evidence="15" id="KW-0460">Magnesium</keyword>
<evidence type="ECO:0000256" key="6">
    <source>
        <dbReference type="ARBA" id="ARBA00022490"/>
    </source>
</evidence>
<dbReference type="GO" id="GO:0019843">
    <property type="term" value="F:rRNA binding"/>
    <property type="evidence" value="ECO:0007669"/>
    <property type="project" value="UniProtKB-KW"/>
</dbReference>
<keyword evidence="9" id="KW-0819">tRNA processing</keyword>
<dbReference type="GO" id="GO:0004519">
    <property type="term" value="F:endonuclease activity"/>
    <property type="evidence" value="ECO:0007669"/>
    <property type="project" value="UniProtKB-KW"/>
</dbReference>
<evidence type="ECO:0000256" key="4">
    <source>
        <dbReference type="ARBA" id="ARBA00017719"/>
    </source>
</evidence>
<name>A0A485M9T6_9ZZZZ</name>
<evidence type="ECO:0000256" key="1">
    <source>
        <dbReference type="ARBA" id="ARBA00001946"/>
    </source>
</evidence>
<dbReference type="GO" id="GO:0008033">
    <property type="term" value="P:tRNA processing"/>
    <property type="evidence" value="ECO:0007669"/>
    <property type="project" value="UniProtKB-KW"/>
</dbReference>
<dbReference type="GO" id="GO:0004540">
    <property type="term" value="F:RNA nuclease activity"/>
    <property type="evidence" value="ECO:0007669"/>
    <property type="project" value="InterPro"/>
</dbReference>
<keyword evidence="13" id="KW-0255">Endonuclease</keyword>
<dbReference type="PROSITE" id="PS50126">
    <property type="entry name" value="S1"/>
    <property type="match status" value="1"/>
</dbReference>
<evidence type="ECO:0000256" key="12">
    <source>
        <dbReference type="ARBA" id="ARBA00022730"/>
    </source>
</evidence>
<evidence type="ECO:0000256" key="17">
    <source>
        <dbReference type="ARBA" id="ARBA00023136"/>
    </source>
</evidence>
<comment type="cofactor">
    <cofactor evidence="1">
        <name>Mg(2+)</name>
        <dbReference type="ChEBI" id="CHEBI:18420"/>
    </cofactor>
</comment>
<dbReference type="InterPro" id="IPR019307">
    <property type="entry name" value="RNA-bd_AU-1/RNase_E/G"/>
</dbReference>
<evidence type="ECO:0000256" key="8">
    <source>
        <dbReference type="ARBA" id="ARBA00022552"/>
    </source>
</evidence>
<protein>
    <recommendedName>
        <fullName evidence="4">Ribonuclease G</fullName>
    </recommendedName>
</protein>
<keyword evidence="16" id="KW-0694">RNA-binding</keyword>
<dbReference type="EMBL" id="CAADRM010000126">
    <property type="protein sequence ID" value="VFU17053.1"/>
    <property type="molecule type" value="Genomic_DNA"/>
</dbReference>
<keyword evidence="17" id="KW-0472">Membrane</keyword>
<dbReference type="PANTHER" id="PTHR30001:SF1">
    <property type="entry name" value="RIBONUCLEASE E_G-LIKE PROTEIN, CHLOROPLASTIC"/>
    <property type="match status" value="1"/>
</dbReference>
<reference evidence="19" key="1">
    <citation type="submission" date="2019-03" db="EMBL/GenBank/DDBJ databases">
        <authorList>
            <person name="Hao L."/>
        </authorList>
    </citation>
    <scope>NUCLEOTIDE SEQUENCE</scope>
</reference>
<keyword evidence="12" id="KW-0699">rRNA-binding</keyword>
<dbReference type="SUPFAM" id="SSF50249">
    <property type="entry name" value="Nucleic acid-binding proteins"/>
    <property type="match status" value="1"/>
</dbReference>
<dbReference type="GO" id="GO:0016787">
    <property type="term" value="F:hydrolase activity"/>
    <property type="evidence" value="ECO:0007669"/>
    <property type="project" value="UniProtKB-KW"/>
</dbReference>
<dbReference type="InterPro" id="IPR012340">
    <property type="entry name" value="NA-bd_OB-fold"/>
</dbReference>
<dbReference type="CDD" id="cd04453">
    <property type="entry name" value="S1_RNase_E"/>
    <property type="match status" value="1"/>
</dbReference>
<keyword evidence="11" id="KW-0479">Metal-binding</keyword>
<dbReference type="InterPro" id="IPR048583">
    <property type="entry name" value="RNase_E_G_thioredoxin-like"/>
</dbReference>
<dbReference type="SMART" id="SM00316">
    <property type="entry name" value="S1"/>
    <property type="match status" value="1"/>
</dbReference>
<evidence type="ECO:0000256" key="11">
    <source>
        <dbReference type="ARBA" id="ARBA00022723"/>
    </source>
</evidence>
<dbReference type="InterPro" id="IPR003029">
    <property type="entry name" value="S1_domain"/>
</dbReference>
<comment type="subcellular location">
    <subcellularLocation>
        <location evidence="2">Cytoplasm</location>
    </subcellularLocation>
</comment>
<keyword evidence="14 19" id="KW-0378">Hydrolase</keyword>
<dbReference type="Pfam" id="PF20833">
    <property type="entry name" value="RNase_E_G_Thio"/>
    <property type="match status" value="1"/>
</dbReference>
<dbReference type="GO" id="GO:0046872">
    <property type="term" value="F:metal ion binding"/>
    <property type="evidence" value="ECO:0007669"/>
    <property type="project" value="UniProtKB-KW"/>
</dbReference>
<evidence type="ECO:0000256" key="7">
    <source>
        <dbReference type="ARBA" id="ARBA00022519"/>
    </source>
</evidence>
<dbReference type="Pfam" id="PF00575">
    <property type="entry name" value="S1"/>
    <property type="match status" value="1"/>
</dbReference>
<dbReference type="GO" id="GO:0006364">
    <property type="term" value="P:rRNA processing"/>
    <property type="evidence" value="ECO:0007669"/>
    <property type="project" value="UniProtKB-KW"/>
</dbReference>
<evidence type="ECO:0000256" key="3">
    <source>
        <dbReference type="ARBA" id="ARBA00005663"/>
    </source>
</evidence>
<dbReference type="GO" id="GO:0005737">
    <property type="term" value="C:cytoplasm"/>
    <property type="evidence" value="ECO:0007669"/>
    <property type="project" value="UniProtKB-SubCell"/>
</dbReference>
<dbReference type="Gene3D" id="3.40.1260.20">
    <property type="entry name" value="Ribonuclease E, catalytic domain"/>
    <property type="match status" value="1"/>
</dbReference>
<organism evidence="19">
    <name type="scientific">anaerobic digester metagenome</name>
    <dbReference type="NCBI Taxonomy" id="1263854"/>
    <lineage>
        <taxon>unclassified sequences</taxon>
        <taxon>metagenomes</taxon>
        <taxon>ecological metagenomes</taxon>
    </lineage>
</organism>
<keyword evidence="5" id="KW-1003">Cell membrane</keyword>
<evidence type="ECO:0000256" key="14">
    <source>
        <dbReference type="ARBA" id="ARBA00022801"/>
    </source>
</evidence>
<dbReference type="InterPro" id="IPR004659">
    <property type="entry name" value="RNase_E/G"/>
</dbReference>
<dbReference type="NCBIfam" id="TIGR00757">
    <property type="entry name" value="RNaseEG"/>
    <property type="match status" value="1"/>
</dbReference>